<gene>
    <name evidence="9" type="ORF">LMG18101_00480</name>
</gene>
<feature type="transmembrane region" description="Helical" evidence="8">
    <location>
        <begin position="236"/>
        <end position="259"/>
    </location>
</feature>
<organism evidence="9 10">
    <name type="scientific">Ralstonia flaminis</name>
    <dbReference type="NCBI Taxonomy" id="3058597"/>
    <lineage>
        <taxon>Bacteria</taxon>
        <taxon>Pseudomonadati</taxon>
        <taxon>Pseudomonadota</taxon>
        <taxon>Betaproteobacteria</taxon>
        <taxon>Burkholderiales</taxon>
        <taxon>Burkholderiaceae</taxon>
        <taxon>Ralstonia</taxon>
    </lineage>
</organism>
<dbReference type="Pfam" id="PF09594">
    <property type="entry name" value="GT87"/>
    <property type="match status" value="1"/>
</dbReference>
<evidence type="ECO:0000256" key="2">
    <source>
        <dbReference type="ARBA" id="ARBA00022475"/>
    </source>
</evidence>
<evidence type="ECO:0000256" key="5">
    <source>
        <dbReference type="ARBA" id="ARBA00022989"/>
    </source>
</evidence>
<feature type="transmembrane region" description="Helical" evidence="8">
    <location>
        <begin position="39"/>
        <end position="58"/>
    </location>
</feature>
<keyword evidence="2" id="KW-1003">Cell membrane</keyword>
<keyword evidence="3" id="KW-0808">Transferase</keyword>
<feature type="transmembrane region" description="Helical" evidence="8">
    <location>
        <begin position="326"/>
        <end position="344"/>
    </location>
</feature>
<comment type="subcellular location">
    <subcellularLocation>
        <location evidence="1">Cell membrane</location>
        <topology evidence="1">Multi-pass membrane protein</topology>
    </subcellularLocation>
</comment>
<evidence type="ECO:0000256" key="3">
    <source>
        <dbReference type="ARBA" id="ARBA00022679"/>
    </source>
</evidence>
<comment type="caution">
    <text evidence="9">The sequence shown here is derived from an EMBL/GenBank/DDBJ whole genome shotgun (WGS) entry which is preliminary data.</text>
</comment>
<evidence type="ECO:0000256" key="6">
    <source>
        <dbReference type="ARBA" id="ARBA00023136"/>
    </source>
</evidence>
<protein>
    <recommendedName>
        <fullName evidence="11">DUF2029 domain-containing protein</fullName>
    </recommendedName>
</protein>
<evidence type="ECO:0000256" key="7">
    <source>
        <dbReference type="ARBA" id="ARBA00024033"/>
    </source>
</evidence>
<proteinExistence type="inferred from homology"/>
<accession>A0ABN9JE64</accession>
<feature type="transmembrane region" description="Helical" evidence="8">
    <location>
        <begin position="204"/>
        <end position="229"/>
    </location>
</feature>
<dbReference type="Proteomes" id="UP001189757">
    <property type="component" value="Unassembled WGS sequence"/>
</dbReference>
<keyword evidence="6 8" id="KW-0472">Membrane</keyword>
<keyword evidence="10" id="KW-1185">Reference proteome</keyword>
<feature type="transmembrane region" description="Helical" evidence="8">
    <location>
        <begin position="391"/>
        <end position="410"/>
    </location>
</feature>
<evidence type="ECO:0000256" key="4">
    <source>
        <dbReference type="ARBA" id="ARBA00022692"/>
    </source>
</evidence>
<comment type="similarity">
    <text evidence="7">Belongs to the glycosyltransferase 87 family.</text>
</comment>
<feature type="transmembrane region" description="Helical" evidence="8">
    <location>
        <begin position="302"/>
        <end position="320"/>
    </location>
</feature>
<evidence type="ECO:0000256" key="1">
    <source>
        <dbReference type="ARBA" id="ARBA00004651"/>
    </source>
</evidence>
<reference evidence="9 10" key="1">
    <citation type="submission" date="2023-07" db="EMBL/GenBank/DDBJ databases">
        <authorList>
            <person name="Peeters C."/>
        </authorList>
    </citation>
    <scope>NUCLEOTIDE SEQUENCE [LARGE SCALE GENOMIC DNA]</scope>
    <source>
        <strain evidence="9 10">LMG 18101</strain>
    </source>
</reference>
<keyword evidence="4 8" id="KW-0812">Transmembrane</keyword>
<dbReference type="RefSeq" id="WP_430715404.1">
    <property type="nucleotide sequence ID" value="NZ_CATZLL010000001.1"/>
</dbReference>
<keyword evidence="5 8" id="KW-1133">Transmembrane helix</keyword>
<evidence type="ECO:0000256" key="8">
    <source>
        <dbReference type="SAM" id="Phobius"/>
    </source>
</evidence>
<name>A0ABN9JE64_9RALS</name>
<evidence type="ECO:0008006" key="11">
    <source>
        <dbReference type="Google" id="ProtNLM"/>
    </source>
</evidence>
<sequence length="448" mass="48642">MHQPSQEHAMAHGASQSVVQSSTARHWINAYTVRRGSQIMLCLSLLIFALGAWVTHGFTDTRITGPASDFSVFWAASHIALHSHPLHAYDIDKIMAVINQYGTLEAGTERILPWLYPPTFLLLVLPLSLLPLWPSYLLFMLATGLFYVKATLGLLGRQVDSRQHAWMSIVGSPAVFVTVLMGQNSMLTAGLAATAVAWLDKRPVLAGVAIGLLAIKPQLALLFPVVLLVTRAWKTLASAAVTAVVFTAVSIAVCGWDTVPAFFHNAHWAETNLVEHGGTAWYVMPTFLAAARAAGFGVKLAYVTQMTMAVLAVITTAYVWRRSNDSGLRIAVLATGTLLISPYVRAYELTWLVVAIAGYVSHGIRFGLSGTERTLLVAAWLLPVFEFTNPLFHLPQVGPFFFVAVMALIVQRVRQHNAAHAASMPPEVPLARRMPVQASAHVSAHVSG</sequence>
<dbReference type="EMBL" id="CATZLL010000001">
    <property type="protein sequence ID" value="CAJ0808977.1"/>
    <property type="molecule type" value="Genomic_DNA"/>
</dbReference>
<feature type="transmembrane region" description="Helical" evidence="8">
    <location>
        <begin position="169"/>
        <end position="198"/>
    </location>
</feature>
<evidence type="ECO:0000313" key="9">
    <source>
        <dbReference type="EMBL" id="CAJ0808977.1"/>
    </source>
</evidence>
<feature type="transmembrane region" description="Helical" evidence="8">
    <location>
        <begin position="120"/>
        <end position="148"/>
    </location>
</feature>
<evidence type="ECO:0000313" key="10">
    <source>
        <dbReference type="Proteomes" id="UP001189757"/>
    </source>
</evidence>
<dbReference type="InterPro" id="IPR018584">
    <property type="entry name" value="GT87"/>
</dbReference>